<dbReference type="Proteomes" id="UP000694621">
    <property type="component" value="Unplaced"/>
</dbReference>
<feature type="compositionally biased region" description="Low complexity" evidence="1">
    <location>
        <begin position="577"/>
        <end position="590"/>
    </location>
</feature>
<dbReference type="PANTHER" id="PTHR16434:SF4">
    <property type="entry name" value="ETAA1 ACTIVATOR OF ATR KINASE"/>
    <property type="match status" value="1"/>
</dbReference>
<evidence type="ECO:0000313" key="2">
    <source>
        <dbReference type="Ensembl" id="ENSAMXP00005029778.1"/>
    </source>
</evidence>
<feature type="compositionally biased region" description="Polar residues" evidence="1">
    <location>
        <begin position="521"/>
        <end position="533"/>
    </location>
</feature>
<dbReference type="GO" id="GO:0043539">
    <property type="term" value="F:protein serine/threonine kinase activator activity"/>
    <property type="evidence" value="ECO:0007669"/>
    <property type="project" value="TreeGrafter"/>
</dbReference>
<proteinExistence type="predicted"/>
<dbReference type="Ensembl" id="ENSAMXT00005032632.1">
    <property type="protein sequence ID" value="ENSAMXP00005029778.1"/>
    <property type="gene ID" value="ENSAMXG00005014695.1"/>
</dbReference>
<dbReference type="Pfam" id="PF15350">
    <property type="entry name" value="ETAA1"/>
    <property type="match status" value="1"/>
</dbReference>
<feature type="compositionally biased region" description="Polar residues" evidence="1">
    <location>
        <begin position="641"/>
        <end position="650"/>
    </location>
</feature>
<sequence length="694" mass="75966">MNRPIKILLIARNKRFLQMRDPGLEEIPFCSSVVLILYFKTPTRLPKGRFRSVKTEESPNNDAEFQHDIIWDPNSPATPSRNGRGRRKAANVKLADISEIVNRIAPKSRRPEEAEASLLQWIGDSAIPCTPEIREPKPKPKSTRPNVVDDLLKLAQQFDFNMIRQDEAKQQSSEQAMDEDQDLFYDEGHPPSPPQNEPEAERALQGAEQEEIPGEEGEEDPMDDDDALVRAMDDDLDLLFDGSTQKISGRLSQGLSGWMQDVAKSTQSAAVNGNGRVGMGDAIVGGPTNATFSSSNSRRHSGLSSAGVADAPKPDISSLGNANDFQDDDWSNDDLLEDSLVFEMNQNPQLFSAPQHSSTQKLGWTTNKTEVVVSTNRAKDTGSTNRTLPSNRNVPSKNNQQRQQQQQVLGSSKAPSLVPLLNNVNSDQWPKPQVPDKVQKPSVSSPMVSNTSLRTYSYTKVTEVTSKVVEPNQNQPTADDHGLSDIAVEDLDSIFASDDIWDDGADDDDLFCEACEDVDEFTSTSKPVPTDPTSVAKPPATKNSSIQSRTFGFGSISISNSSRNAAIFSTQAPLPTQNSQNSSGSSSKGQYKFTHIKSSTSGSGRGVSNGGPQQQVEARAPPASSNQLAERITDNHRFKKPNSTFSSSTPAVPKDVSMSVVSKCSDAEIERKRQQAMERRRLRITASQNLRAPV</sequence>
<feature type="region of interest" description="Disordered" evidence="1">
    <location>
        <begin position="69"/>
        <end position="88"/>
    </location>
</feature>
<feature type="compositionally biased region" description="Acidic residues" evidence="1">
    <location>
        <begin position="176"/>
        <end position="185"/>
    </location>
</feature>
<dbReference type="GO" id="GO:0043596">
    <property type="term" value="C:nuclear replication fork"/>
    <property type="evidence" value="ECO:0007669"/>
    <property type="project" value="TreeGrafter"/>
</dbReference>
<dbReference type="GO" id="GO:0031297">
    <property type="term" value="P:replication fork processing"/>
    <property type="evidence" value="ECO:0007669"/>
    <property type="project" value="TreeGrafter"/>
</dbReference>
<dbReference type="PANTHER" id="PTHR16434">
    <property type="entry name" value="EWING'S TUMOR-ASSOCIATED ANTIGEN 1 ETAA1"/>
    <property type="match status" value="1"/>
</dbReference>
<organism evidence="2 3">
    <name type="scientific">Astyanax mexicanus</name>
    <name type="common">Blind cave fish</name>
    <name type="synonym">Astyanax fasciatus mexicanus</name>
    <dbReference type="NCBI Taxonomy" id="7994"/>
    <lineage>
        <taxon>Eukaryota</taxon>
        <taxon>Metazoa</taxon>
        <taxon>Chordata</taxon>
        <taxon>Craniata</taxon>
        <taxon>Vertebrata</taxon>
        <taxon>Euteleostomi</taxon>
        <taxon>Actinopterygii</taxon>
        <taxon>Neopterygii</taxon>
        <taxon>Teleostei</taxon>
        <taxon>Ostariophysi</taxon>
        <taxon>Characiformes</taxon>
        <taxon>Characoidei</taxon>
        <taxon>Acestrorhamphidae</taxon>
        <taxon>Acestrorhamphinae</taxon>
        <taxon>Astyanax</taxon>
    </lineage>
</organism>
<evidence type="ECO:0000313" key="3">
    <source>
        <dbReference type="Proteomes" id="UP000694621"/>
    </source>
</evidence>
<name>A0A8B9K4B4_ASTMX</name>
<feature type="compositionally biased region" description="Acidic residues" evidence="1">
    <location>
        <begin position="208"/>
        <end position="226"/>
    </location>
</feature>
<protein>
    <submittedName>
        <fullName evidence="2">ETAA1 activator of ATR kinase</fullName>
    </submittedName>
</protein>
<feature type="region of interest" description="Disordered" evidence="1">
    <location>
        <begin position="521"/>
        <end position="548"/>
    </location>
</feature>
<dbReference type="GO" id="GO:2000001">
    <property type="term" value="P:regulation of DNA damage checkpoint"/>
    <property type="evidence" value="ECO:0007669"/>
    <property type="project" value="TreeGrafter"/>
</dbReference>
<dbReference type="AlphaFoldDB" id="A0A8B9K4B4"/>
<feature type="region of interest" description="Disordered" evidence="1">
    <location>
        <begin position="288"/>
        <end position="330"/>
    </location>
</feature>
<feature type="region of interest" description="Disordered" evidence="1">
    <location>
        <begin position="571"/>
        <end position="660"/>
    </location>
</feature>
<feature type="region of interest" description="Disordered" evidence="1">
    <location>
        <begin position="351"/>
        <end position="449"/>
    </location>
</feature>
<feature type="compositionally biased region" description="Polar residues" evidence="1">
    <location>
        <begin position="351"/>
        <end position="399"/>
    </location>
</feature>
<feature type="region of interest" description="Disordered" evidence="1">
    <location>
        <begin position="166"/>
        <end position="230"/>
    </location>
</feature>
<dbReference type="InterPro" id="IPR029406">
    <property type="entry name" value="ETAA1"/>
</dbReference>
<accession>A0A8B9K4B4</accession>
<evidence type="ECO:0000256" key="1">
    <source>
        <dbReference type="SAM" id="MobiDB-lite"/>
    </source>
</evidence>
<dbReference type="GO" id="GO:0006974">
    <property type="term" value="P:DNA damage response"/>
    <property type="evidence" value="ECO:0007669"/>
    <property type="project" value="TreeGrafter"/>
</dbReference>
<reference evidence="2" key="1">
    <citation type="submission" date="2025-08" db="UniProtKB">
        <authorList>
            <consortium name="Ensembl"/>
        </authorList>
    </citation>
    <scope>IDENTIFICATION</scope>
</reference>